<reference evidence="2" key="1">
    <citation type="submission" date="2019-10" db="EMBL/GenBank/DDBJ databases">
        <title>Lacipirellula parvula gen. nov., sp. nov., representing a lineage of planctomycetes widespread in freshwater anoxic habitats, and description of the family Lacipirellulaceae.</title>
        <authorList>
            <person name="Dedysh S.N."/>
            <person name="Kulichevskaya I.S."/>
            <person name="Beletsky A.V."/>
            <person name="Rakitin A.L."/>
            <person name="Mardanov A.V."/>
            <person name="Ivanova A.A."/>
            <person name="Saltykova V.X."/>
            <person name="Rijpstra W.I.C."/>
            <person name="Sinninghe Damste J.S."/>
            <person name="Ravin N.V."/>
        </authorList>
    </citation>
    <scope>NUCLEOTIDE SEQUENCE [LARGE SCALE GENOMIC DNA]</scope>
    <source>
        <strain evidence="2">PX69</strain>
    </source>
</reference>
<sequence length="630" mass="71056">MSDSRESPSPAPHSLDKIADLALSIRKSSALYQAAGSGTCLDSIETDALTLEDALTGYGAFPSLGIFSSTLNEERQRVVERLRNVRTTVQFVRAGQAGASELTEAVDGFTPAAASWVRNARHYSATHWGKSLKTLKWVVGGIAAIVLTILYWQSGLTTSNRSVMFPLGPFEEATEPGVVSAIPRERENYLKSFSEHFFRRDPSFRKDYFRYWETAAEFAPPRVITEKTKRAGRGVSSEECVQRWRGELLNCSYLNSFFLSEVAVEVRKAEPGEFPWNELRVRPRLVHSLEYVEASIPEWAQVIADGKLPEYDEQQVLKLENHGLGPAVDVQCTLSTEGGMWLLTREAQVIHEVQRDVDFAGCYIGGSHEVATVRLALEKQTFTPIYDEVDEPGKVAKRSDPSEHFRPSIIDGSAQLLQPIFYRREGVKVEPSADIFEHNGVQYEIVRTLNRLKELTPTAWNEGALFLIEYKSLAGQLRSTKIFFDLPASLAYYRPSPALLWYDPRVGPPQMPMQYQEEAGVPETLVIKPPHVEPVGENVIRLEFAFDSLRLAKVERLRSVADVGMFLKPRGRLLVDADVLRPGTGRYEVKVLVNGQLEDRYYVDTLAPEELTFHENDLDQVNRLQENWKE</sequence>
<proteinExistence type="predicted"/>
<organism evidence="1 2">
    <name type="scientific">Lacipirellula parvula</name>
    <dbReference type="NCBI Taxonomy" id="2650471"/>
    <lineage>
        <taxon>Bacteria</taxon>
        <taxon>Pseudomonadati</taxon>
        <taxon>Planctomycetota</taxon>
        <taxon>Planctomycetia</taxon>
        <taxon>Pirellulales</taxon>
        <taxon>Lacipirellulaceae</taxon>
        <taxon>Lacipirellula</taxon>
    </lineage>
</organism>
<keyword evidence="2" id="KW-1185">Reference proteome</keyword>
<dbReference type="RefSeq" id="WP_152099021.1">
    <property type="nucleotide sequence ID" value="NZ_AP021861.1"/>
</dbReference>
<evidence type="ECO:0000313" key="2">
    <source>
        <dbReference type="Proteomes" id="UP000326837"/>
    </source>
</evidence>
<name>A0A5K7X941_9BACT</name>
<dbReference type="AlphaFoldDB" id="A0A5K7X941"/>
<evidence type="ECO:0000313" key="1">
    <source>
        <dbReference type="EMBL" id="BBO33190.1"/>
    </source>
</evidence>
<accession>A0A5K7X941</accession>
<dbReference type="Proteomes" id="UP000326837">
    <property type="component" value="Chromosome"/>
</dbReference>
<protein>
    <submittedName>
        <fullName evidence="1">Uncharacterized protein</fullName>
    </submittedName>
</protein>
<dbReference type="EMBL" id="AP021861">
    <property type="protein sequence ID" value="BBO33190.1"/>
    <property type="molecule type" value="Genomic_DNA"/>
</dbReference>
<dbReference type="KEGG" id="lpav:PLANPX_2802"/>
<gene>
    <name evidence="1" type="ORF">PLANPX_2802</name>
</gene>